<evidence type="ECO:0000313" key="2">
    <source>
        <dbReference type="Proteomes" id="UP001152320"/>
    </source>
</evidence>
<organism evidence="1 2">
    <name type="scientific">Holothuria leucospilota</name>
    <name type="common">Black long sea cucumber</name>
    <name type="synonym">Mertensiothuria leucospilota</name>
    <dbReference type="NCBI Taxonomy" id="206669"/>
    <lineage>
        <taxon>Eukaryota</taxon>
        <taxon>Metazoa</taxon>
        <taxon>Echinodermata</taxon>
        <taxon>Eleutherozoa</taxon>
        <taxon>Echinozoa</taxon>
        <taxon>Holothuroidea</taxon>
        <taxon>Aspidochirotacea</taxon>
        <taxon>Aspidochirotida</taxon>
        <taxon>Holothuriidae</taxon>
        <taxon>Holothuria</taxon>
    </lineage>
</organism>
<dbReference type="Proteomes" id="UP001152320">
    <property type="component" value="Unassembled WGS sequence"/>
</dbReference>
<proteinExistence type="predicted"/>
<dbReference type="OrthoDB" id="10445783at2759"/>
<protein>
    <submittedName>
        <fullName evidence="1">Uncharacterized protein</fullName>
    </submittedName>
</protein>
<dbReference type="EMBL" id="JAIZAY010000118">
    <property type="protein sequence ID" value="KAJ8018988.1"/>
    <property type="molecule type" value="Genomic_DNA"/>
</dbReference>
<gene>
    <name evidence="1" type="ORF">HOLleu_42690</name>
</gene>
<comment type="caution">
    <text evidence="1">The sequence shown here is derived from an EMBL/GenBank/DDBJ whole genome shotgun (WGS) entry which is preliminary data.</text>
</comment>
<evidence type="ECO:0000313" key="1">
    <source>
        <dbReference type="EMBL" id="KAJ8018988.1"/>
    </source>
</evidence>
<accession>A0A9Q0YAD0</accession>
<sequence length="265" mass="31177">MISCFHSHMKNKIEDENVEKYDLFETEHTELDKLAFEGLSRKDQQIVWSKHYMCERLGQDFYNQYVRTGILVEEEVLDISDDPNLIICEHIKYKTEVKFYHKLFCEWYAANHLSEYASRNDITFDHHYLKYLDPFDLQYVYRFSCGLNRKAADKIIGYLKTREDATKFAILCILEKSGKVEDVLEDVEDLCSKTVKINNDDTLLLQRSTIQLLEIATTNKVSKRVLLAALIHIGYSRVLDEQHPQLMSRSNNGLHYEVVKLTLTF</sequence>
<name>A0A9Q0YAD0_HOLLE</name>
<keyword evidence="2" id="KW-1185">Reference proteome</keyword>
<reference evidence="1" key="1">
    <citation type="submission" date="2021-10" db="EMBL/GenBank/DDBJ databases">
        <title>Tropical sea cucumber genome reveals ecological adaptation and Cuvierian tubules defense mechanism.</title>
        <authorList>
            <person name="Chen T."/>
        </authorList>
    </citation>
    <scope>NUCLEOTIDE SEQUENCE</scope>
    <source>
        <strain evidence="1">Nanhai2018</strain>
        <tissue evidence="1">Muscle</tissue>
    </source>
</reference>
<dbReference type="AlphaFoldDB" id="A0A9Q0YAD0"/>